<proteinExistence type="predicted"/>
<evidence type="ECO:0000313" key="2">
    <source>
        <dbReference type="Proteomes" id="UP000578569"/>
    </source>
</evidence>
<dbReference type="EMBL" id="JACICF010000001">
    <property type="protein sequence ID" value="MBB3764497.1"/>
    <property type="molecule type" value="Genomic_DNA"/>
</dbReference>
<organism evidence="1 2">
    <name type="scientific">Sphingomicrobium lutaoense</name>
    <dbReference type="NCBI Taxonomy" id="515949"/>
    <lineage>
        <taxon>Bacteria</taxon>
        <taxon>Pseudomonadati</taxon>
        <taxon>Pseudomonadota</taxon>
        <taxon>Alphaproteobacteria</taxon>
        <taxon>Sphingomonadales</taxon>
        <taxon>Sphingomonadaceae</taxon>
        <taxon>Sphingomicrobium</taxon>
    </lineage>
</organism>
<protein>
    <submittedName>
        <fullName evidence="1">Uncharacterized protein (TIGR02117 family)</fullName>
    </submittedName>
</protein>
<comment type="caution">
    <text evidence="1">The sequence shown here is derived from an EMBL/GenBank/DDBJ whole genome shotgun (WGS) entry which is preliminary data.</text>
</comment>
<reference evidence="1 2" key="1">
    <citation type="submission" date="2020-08" db="EMBL/GenBank/DDBJ databases">
        <title>Genomic Encyclopedia of Type Strains, Phase IV (KMG-IV): sequencing the most valuable type-strain genomes for metagenomic binning, comparative biology and taxonomic classification.</title>
        <authorList>
            <person name="Goeker M."/>
        </authorList>
    </citation>
    <scope>NUCLEOTIDE SEQUENCE [LARGE SCALE GENOMIC DNA]</scope>
    <source>
        <strain evidence="1 2">DSM 24194</strain>
    </source>
</reference>
<dbReference type="NCBIfam" id="TIGR02117">
    <property type="entry name" value="chp_urease_rgn"/>
    <property type="match status" value="1"/>
</dbReference>
<name>A0A839Z346_9SPHN</name>
<evidence type="ECO:0000313" key="1">
    <source>
        <dbReference type="EMBL" id="MBB3764497.1"/>
    </source>
</evidence>
<gene>
    <name evidence="1" type="ORF">FHS50_001520</name>
</gene>
<dbReference type="InterPro" id="IPR011727">
    <property type="entry name" value="CHP02117"/>
</dbReference>
<accession>A0A839Z346</accession>
<dbReference type="Pfam" id="PF09601">
    <property type="entry name" value="DUF2459"/>
    <property type="match status" value="1"/>
</dbReference>
<sequence length="238" mass="26743">MPRRKKKKNWPRRLLAALLALPALYFVAALLGAAIPVNRDWKEPERGIPVYIASNGVHLDIIMPASMGSIDWRGDFPPQDFGNPGLQPRAPWVMIGAGDRGIYLDTPTWAELKAGTALNSLVAGERIMHVQWVGDPASIAVSRILMRPEEYRRLARAIRADFDLDGEGRPQRIDHPGYWDSDAFYEGRGTFNAVRTCNQWVNDKLRIAGVEASLWTPFAKGLAWRHDPPPETRPLPFD</sequence>
<dbReference type="AlphaFoldDB" id="A0A839Z346"/>
<keyword evidence="2" id="KW-1185">Reference proteome</keyword>
<dbReference type="Proteomes" id="UP000578569">
    <property type="component" value="Unassembled WGS sequence"/>
</dbReference>
<dbReference type="RefSeq" id="WP_183933750.1">
    <property type="nucleotide sequence ID" value="NZ_JACICF010000001.1"/>
</dbReference>